<dbReference type="InterPro" id="IPR029526">
    <property type="entry name" value="PGBD"/>
</dbReference>
<evidence type="ECO:0000313" key="3">
    <source>
        <dbReference type="Proteomes" id="UP000801492"/>
    </source>
</evidence>
<reference evidence="2" key="1">
    <citation type="submission" date="2019-08" db="EMBL/GenBank/DDBJ databases">
        <title>The genome of the North American firefly Photinus pyralis.</title>
        <authorList>
            <consortium name="Photinus pyralis genome working group"/>
            <person name="Fallon T.R."/>
            <person name="Sander Lower S.E."/>
            <person name="Weng J.-K."/>
        </authorList>
    </citation>
    <scope>NUCLEOTIDE SEQUENCE</scope>
    <source>
        <strain evidence="2">TRF0915ILg1</strain>
        <tissue evidence="2">Whole body</tissue>
    </source>
</reference>
<accession>A0A8K0GNT7</accession>
<dbReference type="PANTHER" id="PTHR47272">
    <property type="entry name" value="DDE_TNP_1_7 DOMAIN-CONTAINING PROTEIN"/>
    <property type="match status" value="1"/>
</dbReference>
<dbReference type="Proteomes" id="UP000801492">
    <property type="component" value="Unassembled WGS sequence"/>
</dbReference>
<comment type="caution">
    <text evidence="2">The sequence shown here is derived from an EMBL/GenBank/DDBJ whole genome shotgun (WGS) entry which is preliminary data.</text>
</comment>
<keyword evidence="3" id="KW-1185">Reference proteome</keyword>
<dbReference type="PANTHER" id="PTHR47272:SF1">
    <property type="entry name" value="PIGGYBAC TRANSPOSABLE ELEMENT-DERIVED PROTEIN 3-LIKE"/>
    <property type="match status" value="1"/>
</dbReference>
<evidence type="ECO:0000259" key="1">
    <source>
        <dbReference type="Pfam" id="PF13843"/>
    </source>
</evidence>
<gene>
    <name evidence="2" type="ORF">ILUMI_01806</name>
</gene>
<dbReference type="OrthoDB" id="6773491at2759"/>
<dbReference type="EMBL" id="VTPC01000791">
    <property type="protein sequence ID" value="KAF2904348.1"/>
    <property type="molecule type" value="Genomic_DNA"/>
</dbReference>
<feature type="domain" description="PiggyBac transposable element-derived protein" evidence="1">
    <location>
        <begin position="47"/>
        <end position="276"/>
    </location>
</feature>
<proteinExistence type="predicted"/>
<evidence type="ECO:0000313" key="2">
    <source>
        <dbReference type="EMBL" id="KAF2904348.1"/>
    </source>
</evidence>
<dbReference type="Pfam" id="PF13843">
    <property type="entry name" value="DDE_Tnp_1_7"/>
    <property type="match status" value="1"/>
</dbReference>
<sequence>MQRKIETTQKGRVLHKFVASSVDGQDEHLPDSDSDSEDLDLSIPLQGQMFCADEQIIPFKRKSALKCYNPKKHKWGYKLFALCDVYGTVYNSDVYTGKIVPKPYHRDIGASGNIVLQLSNIISSDQTYLLYFDHWFSLPLLFVELYKRGIGAIGTIRLPRFPGCAFTSNANLKKKGRGTYEEKESAIENVNIRTIKWFDNRGVILATTFSSAEPLRKTERWDKNEKKKVAIQKPYAVDIYNKFMGGVDLLDGQLAYYRIYVRLKKYYMRFFYHFIDK</sequence>
<protein>
    <recommendedName>
        <fullName evidence="1">PiggyBac transposable element-derived protein domain-containing protein</fullName>
    </recommendedName>
</protein>
<name>A0A8K0GNT7_IGNLU</name>
<organism evidence="2 3">
    <name type="scientific">Ignelater luminosus</name>
    <name type="common">Cucubano</name>
    <name type="synonym">Pyrophorus luminosus</name>
    <dbReference type="NCBI Taxonomy" id="2038154"/>
    <lineage>
        <taxon>Eukaryota</taxon>
        <taxon>Metazoa</taxon>
        <taxon>Ecdysozoa</taxon>
        <taxon>Arthropoda</taxon>
        <taxon>Hexapoda</taxon>
        <taxon>Insecta</taxon>
        <taxon>Pterygota</taxon>
        <taxon>Neoptera</taxon>
        <taxon>Endopterygota</taxon>
        <taxon>Coleoptera</taxon>
        <taxon>Polyphaga</taxon>
        <taxon>Elateriformia</taxon>
        <taxon>Elateroidea</taxon>
        <taxon>Elateridae</taxon>
        <taxon>Agrypninae</taxon>
        <taxon>Pyrophorini</taxon>
        <taxon>Ignelater</taxon>
    </lineage>
</organism>
<dbReference type="AlphaFoldDB" id="A0A8K0GNT7"/>